<dbReference type="GO" id="GO:0001228">
    <property type="term" value="F:DNA-binding transcription activator activity, RNA polymerase II-specific"/>
    <property type="evidence" value="ECO:0007669"/>
    <property type="project" value="TreeGrafter"/>
</dbReference>
<dbReference type="InterPro" id="IPR033392">
    <property type="entry name" value="Sox7/17/18_central"/>
</dbReference>
<evidence type="ECO:0000256" key="5">
    <source>
        <dbReference type="PROSITE-ProRule" id="PRU00267"/>
    </source>
</evidence>
<dbReference type="PANTHER" id="PTHR10270:SF204">
    <property type="entry name" value="TRANSCRIPTION FACTOR SOX-18"/>
    <property type="match status" value="1"/>
</dbReference>
<dbReference type="Gene3D" id="1.10.30.10">
    <property type="entry name" value="High mobility group box domain"/>
    <property type="match status" value="1"/>
</dbReference>
<keyword evidence="4 5" id="KW-0539">Nucleus</keyword>
<dbReference type="SUPFAM" id="SSF47095">
    <property type="entry name" value="HMG-box"/>
    <property type="match status" value="1"/>
</dbReference>
<dbReference type="EMBL" id="VXBR01007314">
    <property type="protein sequence ID" value="NXO27450.1"/>
    <property type="molecule type" value="Genomic_DNA"/>
</dbReference>
<dbReference type="PROSITE" id="PS50118">
    <property type="entry name" value="HMG_BOX_2"/>
    <property type="match status" value="1"/>
</dbReference>
<feature type="domain" description="Sox C-terminal" evidence="8">
    <location>
        <begin position="294"/>
        <end position="413"/>
    </location>
</feature>
<evidence type="ECO:0000256" key="3">
    <source>
        <dbReference type="ARBA" id="ARBA00023163"/>
    </source>
</evidence>
<accession>A0A7L1QU48</accession>
<comment type="caution">
    <text evidence="9">The sequence shown here is derived from an EMBL/GenBank/DDBJ whole genome shotgun (WGS) entry which is preliminary data.</text>
</comment>
<organism evidence="9 10">
    <name type="scientific">Cisticola juncidis</name>
    <dbReference type="NCBI Taxonomy" id="52622"/>
    <lineage>
        <taxon>Eukaryota</taxon>
        <taxon>Metazoa</taxon>
        <taxon>Chordata</taxon>
        <taxon>Craniata</taxon>
        <taxon>Vertebrata</taxon>
        <taxon>Euteleostomi</taxon>
        <taxon>Archelosauria</taxon>
        <taxon>Archosauria</taxon>
        <taxon>Dinosauria</taxon>
        <taxon>Saurischia</taxon>
        <taxon>Theropoda</taxon>
        <taxon>Coelurosauria</taxon>
        <taxon>Aves</taxon>
        <taxon>Neognathae</taxon>
        <taxon>Neoaves</taxon>
        <taxon>Telluraves</taxon>
        <taxon>Australaves</taxon>
        <taxon>Passeriformes</taxon>
        <taxon>Sylvioidea</taxon>
        <taxon>Cisticolidae</taxon>
        <taxon>Cisticola</taxon>
    </lineage>
</organism>
<dbReference type="GO" id="GO:0001946">
    <property type="term" value="P:lymphangiogenesis"/>
    <property type="evidence" value="ECO:0007669"/>
    <property type="project" value="TreeGrafter"/>
</dbReference>
<dbReference type="InterPro" id="IPR036910">
    <property type="entry name" value="HMG_box_dom_sf"/>
</dbReference>
<evidence type="ECO:0000256" key="2">
    <source>
        <dbReference type="ARBA" id="ARBA00023125"/>
    </source>
</evidence>
<dbReference type="Pfam" id="PF12067">
    <property type="entry name" value="Sox17_18_mid"/>
    <property type="match status" value="1"/>
</dbReference>
<dbReference type="PANTHER" id="PTHR10270">
    <property type="entry name" value="SOX TRANSCRIPTION FACTOR"/>
    <property type="match status" value="1"/>
</dbReference>
<gene>
    <name evidence="9" type="primary">Sox18a</name>
    <name evidence="9" type="ORF">CISJUN_R03159</name>
</gene>
<feature type="non-terminal residue" evidence="9">
    <location>
        <position position="414"/>
    </location>
</feature>
<dbReference type="GO" id="GO:0001525">
    <property type="term" value="P:angiogenesis"/>
    <property type="evidence" value="ECO:0007669"/>
    <property type="project" value="TreeGrafter"/>
</dbReference>
<name>A0A7L1QU48_9PASS</name>
<reference evidence="9 10" key="1">
    <citation type="submission" date="2019-09" db="EMBL/GenBank/DDBJ databases">
        <title>Bird 10,000 Genomes (B10K) Project - Family phase.</title>
        <authorList>
            <person name="Zhang G."/>
        </authorList>
    </citation>
    <scope>NUCLEOTIDE SEQUENCE [LARGE SCALE GENOMIC DNA]</scope>
    <source>
        <strain evidence="9">B10K-DU-002-30</strain>
        <tissue evidence="9">Muscle</tissue>
    </source>
</reference>
<dbReference type="GO" id="GO:0000978">
    <property type="term" value="F:RNA polymerase II cis-regulatory region sequence-specific DNA binding"/>
    <property type="evidence" value="ECO:0007669"/>
    <property type="project" value="TreeGrafter"/>
</dbReference>
<proteinExistence type="predicted"/>
<evidence type="ECO:0000313" key="9">
    <source>
        <dbReference type="EMBL" id="NXO27450.1"/>
    </source>
</evidence>
<feature type="domain" description="HMG box" evidence="7">
    <location>
        <begin position="115"/>
        <end position="165"/>
    </location>
</feature>
<dbReference type="Proteomes" id="UP000546986">
    <property type="component" value="Unassembled WGS sequence"/>
</dbReference>
<feature type="non-terminal residue" evidence="9">
    <location>
        <position position="1"/>
    </location>
</feature>
<feature type="DNA-binding region" description="HMG box" evidence="5">
    <location>
        <begin position="115"/>
        <end position="165"/>
    </location>
</feature>
<keyword evidence="3" id="KW-0804">Transcription</keyword>
<dbReference type="InterPro" id="IPR009071">
    <property type="entry name" value="HMG_box_dom"/>
</dbReference>
<dbReference type="InterPro" id="IPR050140">
    <property type="entry name" value="SRY-related_HMG-box_TF-like"/>
</dbReference>
<evidence type="ECO:0000256" key="6">
    <source>
        <dbReference type="SAM" id="MobiDB-lite"/>
    </source>
</evidence>
<evidence type="ECO:0000313" key="10">
    <source>
        <dbReference type="Proteomes" id="UP000546986"/>
    </source>
</evidence>
<dbReference type="GO" id="GO:0001570">
    <property type="term" value="P:vasculogenesis"/>
    <property type="evidence" value="ECO:0007669"/>
    <property type="project" value="TreeGrafter"/>
</dbReference>
<dbReference type="GO" id="GO:0005634">
    <property type="term" value="C:nucleus"/>
    <property type="evidence" value="ECO:0007669"/>
    <property type="project" value="UniProtKB-UniRule"/>
</dbReference>
<keyword evidence="10" id="KW-1185">Reference proteome</keyword>
<protein>
    <submittedName>
        <fullName evidence="9">SX18A factor</fullName>
    </submittedName>
</protein>
<evidence type="ECO:0000259" key="8">
    <source>
        <dbReference type="PROSITE" id="PS51516"/>
    </source>
</evidence>
<sequence>MNISESNYCREEISQPRGDCSWVTAAVPAAEPGLAFPRPPGAASPASRTCRGAGWGCGLQESRAVGMQAYRARDTGVGSGRQNPQPWQRGSHSMYPYSPTALKCWALPEPCSGTREEPGLESHSPALPGVSSQSWKALSASDKRPFVEEAERLRIQHLQDHPNYKYRPRRKKQAKKIKRMEPNILLHNLSQPCSDNFSMSHHGGSQPGHPQPPPLNHFRELHSMGSDIENYGLPTPEMSPLDVLEQTEPAFFPPHMQDDCNMMPFRGYHHHHQMEFPQEKCMGRDVAVPYTQTPSHLADAMRTPHPSSLYYNQMCSGTQNGLSAHLGQLSPPPEAHHMESVDHLNQTELWTDVDRNEFDQYLNMSRTRPEASGLPYHVSLSKVTPRSISCEESSLISALSDASSAVYYSPCITG</sequence>
<keyword evidence="1" id="KW-0805">Transcription regulation</keyword>
<keyword evidence="2 5" id="KW-0238">DNA-binding</keyword>
<feature type="region of interest" description="Disordered" evidence="6">
    <location>
        <begin position="196"/>
        <end position="216"/>
    </location>
</feature>
<evidence type="ECO:0000256" key="4">
    <source>
        <dbReference type="ARBA" id="ARBA00023242"/>
    </source>
</evidence>
<dbReference type="Pfam" id="PF00505">
    <property type="entry name" value="HMG_box"/>
    <property type="match status" value="1"/>
</dbReference>
<evidence type="ECO:0000256" key="1">
    <source>
        <dbReference type="ARBA" id="ARBA00023015"/>
    </source>
</evidence>
<dbReference type="PROSITE" id="PS51516">
    <property type="entry name" value="SOX_C"/>
    <property type="match status" value="1"/>
</dbReference>
<evidence type="ECO:0000259" key="7">
    <source>
        <dbReference type="PROSITE" id="PS50118"/>
    </source>
</evidence>
<dbReference type="InterPro" id="IPR021934">
    <property type="entry name" value="Sox_C"/>
</dbReference>
<dbReference type="AlphaFoldDB" id="A0A7L1QU48"/>